<feature type="active site" evidence="4">
    <location>
        <position position="63"/>
    </location>
</feature>
<feature type="active site" evidence="4">
    <location>
        <position position="36"/>
    </location>
</feature>
<dbReference type="AlphaFoldDB" id="A0A1H1I2M5"/>
<dbReference type="CDD" id="cd16433">
    <property type="entry name" value="CheB"/>
    <property type="match status" value="1"/>
</dbReference>
<dbReference type="EC" id="3.1.1.61" evidence="2"/>
<feature type="active site" evidence="4">
    <location>
        <position position="156"/>
    </location>
</feature>
<dbReference type="Pfam" id="PF01339">
    <property type="entry name" value="CheB_methylest"/>
    <property type="match status" value="1"/>
</dbReference>
<evidence type="ECO:0000256" key="5">
    <source>
        <dbReference type="SAM" id="MobiDB-lite"/>
    </source>
</evidence>
<dbReference type="Proteomes" id="UP000183487">
    <property type="component" value="Unassembled WGS sequence"/>
</dbReference>
<evidence type="ECO:0000256" key="2">
    <source>
        <dbReference type="ARBA" id="ARBA00039140"/>
    </source>
</evidence>
<dbReference type="PANTHER" id="PTHR42872">
    <property type="entry name" value="PROTEIN-GLUTAMATE METHYLESTERASE/PROTEIN-GLUTAMINE GLUTAMINASE"/>
    <property type="match status" value="1"/>
</dbReference>
<proteinExistence type="predicted"/>
<comment type="catalytic activity">
    <reaction evidence="3">
        <text>[protein]-L-glutamate 5-O-methyl ester + H2O = L-glutamyl-[protein] + methanol + H(+)</text>
        <dbReference type="Rhea" id="RHEA:23236"/>
        <dbReference type="Rhea" id="RHEA-COMP:10208"/>
        <dbReference type="Rhea" id="RHEA-COMP:10311"/>
        <dbReference type="ChEBI" id="CHEBI:15377"/>
        <dbReference type="ChEBI" id="CHEBI:15378"/>
        <dbReference type="ChEBI" id="CHEBI:17790"/>
        <dbReference type="ChEBI" id="CHEBI:29973"/>
        <dbReference type="ChEBI" id="CHEBI:82795"/>
        <dbReference type="EC" id="3.1.1.61"/>
    </reaction>
</comment>
<organism evidence="7 8">
    <name type="scientific">Paraburkholderia fungorum</name>
    <dbReference type="NCBI Taxonomy" id="134537"/>
    <lineage>
        <taxon>Bacteria</taxon>
        <taxon>Pseudomonadati</taxon>
        <taxon>Pseudomonadota</taxon>
        <taxon>Betaproteobacteria</taxon>
        <taxon>Burkholderiales</taxon>
        <taxon>Burkholderiaceae</taxon>
        <taxon>Paraburkholderia</taxon>
    </lineage>
</organism>
<dbReference type="GO" id="GO:0005737">
    <property type="term" value="C:cytoplasm"/>
    <property type="evidence" value="ECO:0007669"/>
    <property type="project" value="InterPro"/>
</dbReference>
<gene>
    <name evidence="7" type="ORF">SAMN05443245_4546</name>
</gene>
<dbReference type="InterPro" id="IPR035909">
    <property type="entry name" value="CheB_C"/>
</dbReference>
<evidence type="ECO:0000256" key="3">
    <source>
        <dbReference type="ARBA" id="ARBA00048267"/>
    </source>
</evidence>
<sequence length="214" mass="22461">MLNPSTDSQPRAAEPRAAEPRAAEPRTYDLVVIGGSAGGIEVLNVLLGALPARFGAAVMIVTHLPPDSPSYLVQAFAHRCALPVTEPDAGELIAPGRVQVAPPGYHMLVEVDRTVALSTDAAVRFSRPSIDVLFESAAAVYGERLLAILLSGANDDGVQGLRRVRAQGGTAWVQTPDSASSPEMPRAAIERGAADSIYNPETMARRLAALPASF</sequence>
<evidence type="ECO:0000256" key="4">
    <source>
        <dbReference type="PROSITE-ProRule" id="PRU00050"/>
    </source>
</evidence>
<dbReference type="SUPFAM" id="SSF52738">
    <property type="entry name" value="Methylesterase CheB, C-terminal domain"/>
    <property type="match status" value="1"/>
</dbReference>
<dbReference type="InterPro" id="IPR000673">
    <property type="entry name" value="Sig_transdc_resp-reg_Me-estase"/>
</dbReference>
<dbReference type="Gene3D" id="3.40.50.180">
    <property type="entry name" value="Methylesterase CheB, C-terminal domain"/>
    <property type="match status" value="1"/>
</dbReference>
<accession>A0A1H1I2M5</accession>
<protein>
    <recommendedName>
        <fullName evidence="2">protein-glutamate methylesterase</fullName>
        <ecNumber evidence="2">3.1.1.61</ecNumber>
    </recommendedName>
</protein>
<feature type="domain" description="CheB-type methylesterase" evidence="6">
    <location>
        <begin position="25"/>
        <end position="209"/>
    </location>
</feature>
<feature type="region of interest" description="Disordered" evidence="5">
    <location>
        <begin position="1"/>
        <end position="22"/>
    </location>
</feature>
<name>A0A1H1I2M5_9BURK</name>
<dbReference type="EMBL" id="FNKP01000002">
    <property type="protein sequence ID" value="SDR31608.1"/>
    <property type="molecule type" value="Genomic_DNA"/>
</dbReference>
<keyword evidence="4" id="KW-0145">Chemotaxis</keyword>
<dbReference type="GO" id="GO:0008984">
    <property type="term" value="F:protein-glutamate methylesterase activity"/>
    <property type="evidence" value="ECO:0007669"/>
    <property type="project" value="UniProtKB-EC"/>
</dbReference>
<evidence type="ECO:0000259" key="6">
    <source>
        <dbReference type="PROSITE" id="PS50122"/>
    </source>
</evidence>
<evidence type="ECO:0000313" key="7">
    <source>
        <dbReference type="EMBL" id="SDR31608.1"/>
    </source>
</evidence>
<dbReference type="PROSITE" id="PS50122">
    <property type="entry name" value="CHEB"/>
    <property type="match status" value="1"/>
</dbReference>
<dbReference type="GO" id="GO:0006935">
    <property type="term" value="P:chemotaxis"/>
    <property type="evidence" value="ECO:0007669"/>
    <property type="project" value="UniProtKB-UniRule"/>
</dbReference>
<reference evidence="8" key="1">
    <citation type="submission" date="2016-10" db="EMBL/GenBank/DDBJ databases">
        <authorList>
            <person name="Varghese N."/>
        </authorList>
    </citation>
    <scope>NUCLEOTIDE SEQUENCE [LARGE SCALE GENOMIC DNA]</scope>
    <source>
        <strain evidence="8">GAS106B</strain>
    </source>
</reference>
<dbReference type="PANTHER" id="PTHR42872:SF6">
    <property type="entry name" value="PROTEIN-GLUTAMATE METHYLESTERASE_PROTEIN-GLUTAMINE GLUTAMINASE"/>
    <property type="match status" value="1"/>
</dbReference>
<keyword evidence="1 4" id="KW-0378">Hydrolase</keyword>
<evidence type="ECO:0000313" key="8">
    <source>
        <dbReference type="Proteomes" id="UP000183487"/>
    </source>
</evidence>
<keyword evidence="8" id="KW-1185">Reference proteome</keyword>
<evidence type="ECO:0000256" key="1">
    <source>
        <dbReference type="ARBA" id="ARBA00022801"/>
    </source>
</evidence>
<dbReference type="GO" id="GO:0000156">
    <property type="term" value="F:phosphorelay response regulator activity"/>
    <property type="evidence" value="ECO:0007669"/>
    <property type="project" value="InterPro"/>
</dbReference>
<feature type="compositionally biased region" description="Basic and acidic residues" evidence="5">
    <location>
        <begin position="13"/>
        <end position="22"/>
    </location>
</feature>